<gene>
    <name evidence="1" type="ORF">S06H3_33449</name>
</gene>
<feature type="non-terminal residue" evidence="1">
    <location>
        <position position="275"/>
    </location>
</feature>
<sequence length="275" mass="29967">SLTDSGESWITDEWVGFRIFNTTDGSAAMITSNTGTTVTATLSGGTDNDWDTNDSYDISADYDSYGLGYSKSINNIFYNNDDLKYDRTMDLDYYSNNEVVQDYGKHDGGNGASSLTDSGESWTTDEWVDFKVYNITDGSSGVITANTGTTVTATLSGGVDNDWDTDDEYEIRGLNDFWAYNLIGKSGTESIWGRGGASDMYKSWTLQEIEGGAFDDNITFQNNIEGNPLFVDPASLDYHLKQGSPCINTGGHLTTVHANDTGSGLTLKVADARFF</sequence>
<accession>X1LRM3</accession>
<comment type="caution">
    <text evidence="1">The sequence shown here is derived from an EMBL/GenBank/DDBJ whole genome shotgun (WGS) entry which is preliminary data.</text>
</comment>
<reference evidence="1" key="1">
    <citation type="journal article" date="2014" name="Front. Microbiol.">
        <title>High frequency of phylogenetically diverse reductive dehalogenase-homologous genes in deep subseafloor sedimentary metagenomes.</title>
        <authorList>
            <person name="Kawai M."/>
            <person name="Futagami T."/>
            <person name="Toyoda A."/>
            <person name="Takaki Y."/>
            <person name="Nishi S."/>
            <person name="Hori S."/>
            <person name="Arai W."/>
            <person name="Tsubouchi T."/>
            <person name="Morono Y."/>
            <person name="Uchiyama I."/>
            <person name="Ito T."/>
            <person name="Fujiyama A."/>
            <person name="Inagaki F."/>
            <person name="Takami H."/>
        </authorList>
    </citation>
    <scope>NUCLEOTIDE SEQUENCE</scope>
    <source>
        <strain evidence="1">Expedition CK06-06</strain>
    </source>
</reference>
<name>X1LRM3_9ZZZZ</name>
<dbReference type="EMBL" id="BARV01019965">
    <property type="protein sequence ID" value="GAI22002.1"/>
    <property type="molecule type" value="Genomic_DNA"/>
</dbReference>
<proteinExistence type="predicted"/>
<organism evidence="1">
    <name type="scientific">marine sediment metagenome</name>
    <dbReference type="NCBI Taxonomy" id="412755"/>
    <lineage>
        <taxon>unclassified sequences</taxon>
        <taxon>metagenomes</taxon>
        <taxon>ecological metagenomes</taxon>
    </lineage>
</organism>
<feature type="non-terminal residue" evidence="1">
    <location>
        <position position="1"/>
    </location>
</feature>
<dbReference type="AlphaFoldDB" id="X1LRM3"/>
<evidence type="ECO:0000313" key="1">
    <source>
        <dbReference type="EMBL" id="GAI22002.1"/>
    </source>
</evidence>
<protein>
    <submittedName>
        <fullName evidence="1">Uncharacterized protein</fullName>
    </submittedName>
</protein>